<feature type="region of interest" description="Disordered" evidence="1">
    <location>
        <begin position="28"/>
        <end position="63"/>
    </location>
</feature>
<dbReference type="AlphaFoldDB" id="A0A3L8T1T9"/>
<organism evidence="2 3">
    <name type="scientific">Chloebia gouldiae</name>
    <name type="common">Gouldian finch</name>
    <name type="synonym">Erythrura gouldiae</name>
    <dbReference type="NCBI Taxonomy" id="44316"/>
    <lineage>
        <taxon>Eukaryota</taxon>
        <taxon>Metazoa</taxon>
        <taxon>Chordata</taxon>
        <taxon>Craniata</taxon>
        <taxon>Vertebrata</taxon>
        <taxon>Euteleostomi</taxon>
        <taxon>Archelosauria</taxon>
        <taxon>Archosauria</taxon>
        <taxon>Dinosauria</taxon>
        <taxon>Saurischia</taxon>
        <taxon>Theropoda</taxon>
        <taxon>Coelurosauria</taxon>
        <taxon>Aves</taxon>
        <taxon>Neognathae</taxon>
        <taxon>Neoaves</taxon>
        <taxon>Telluraves</taxon>
        <taxon>Australaves</taxon>
        <taxon>Passeriformes</taxon>
        <taxon>Passeroidea</taxon>
        <taxon>Passeridae</taxon>
        <taxon>Chloebia</taxon>
    </lineage>
</organism>
<reference evidence="2 3" key="1">
    <citation type="journal article" date="2018" name="Proc. R. Soc. B">
        <title>A non-coding region near Follistatin controls head colour polymorphism in the Gouldian finch.</title>
        <authorList>
            <person name="Toomey M.B."/>
            <person name="Marques C.I."/>
            <person name="Andrade P."/>
            <person name="Araujo P.M."/>
            <person name="Sabatino S."/>
            <person name="Gazda M.A."/>
            <person name="Afonso S."/>
            <person name="Lopes R.J."/>
            <person name="Corbo J.C."/>
            <person name="Carneiro M."/>
        </authorList>
    </citation>
    <scope>NUCLEOTIDE SEQUENCE [LARGE SCALE GENOMIC DNA]</scope>
    <source>
        <strain evidence="2">Red01</strain>
        <tissue evidence="2">Muscle</tissue>
    </source>
</reference>
<dbReference type="EMBL" id="QUSF01000001">
    <property type="protein sequence ID" value="RLW13296.1"/>
    <property type="molecule type" value="Genomic_DNA"/>
</dbReference>
<name>A0A3L8T1T9_CHLGU</name>
<dbReference type="Proteomes" id="UP000276834">
    <property type="component" value="Unassembled WGS sequence"/>
</dbReference>
<protein>
    <submittedName>
        <fullName evidence="2">Uncharacterized protein</fullName>
    </submittedName>
</protein>
<accession>A0A3L8T1T9</accession>
<sequence>MKQQYSVRAGKVGEDVWFAPLRGIRREEMGEKSGIEEKGDSHDRQLQQSRAKGAASSFPQPVAPKVGIVPSRALSSDEGGHVVDVDFKTVCLNISSSTIFNLIALRKKSC</sequence>
<gene>
    <name evidence="2" type="ORF">DV515_00000514</name>
</gene>
<feature type="compositionally biased region" description="Basic and acidic residues" evidence="1">
    <location>
        <begin position="28"/>
        <end position="45"/>
    </location>
</feature>
<evidence type="ECO:0000313" key="3">
    <source>
        <dbReference type="Proteomes" id="UP000276834"/>
    </source>
</evidence>
<comment type="caution">
    <text evidence="2">The sequence shown here is derived from an EMBL/GenBank/DDBJ whole genome shotgun (WGS) entry which is preliminary data.</text>
</comment>
<evidence type="ECO:0000313" key="2">
    <source>
        <dbReference type="EMBL" id="RLW13296.1"/>
    </source>
</evidence>
<keyword evidence="3" id="KW-1185">Reference proteome</keyword>
<proteinExistence type="predicted"/>
<evidence type="ECO:0000256" key="1">
    <source>
        <dbReference type="SAM" id="MobiDB-lite"/>
    </source>
</evidence>